<gene>
    <name evidence="1" type="ORF">C5615_38085</name>
</gene>
<evidence type="ECO:0000313" key="1">
    <source>
        <dbReference type="EMBL" id="PQP07104.1"/>
    </source>
</evidence>
<dbReference type="AlphaFoldDB" id="A0A2S8HWZ6"/>
<organism evidence="1 2">
    <name type="scientific">Burkholderia cepacia</name>
    <name type="common">Pseudomonas cepacia</name>
    <dbReference type="NCBI Taxonomy" id="292"/>
    <lineage>
        <taxon>Bacteria</taxon>
        <taxon>Pseudomonadati</taxon>
        <taxon>Pseudomonadota</taxon>
        <taxon>Betaproteobacteria</taxon>
        <taxon>Burkholderiales</taxon>
        <taxon>Burkholderiaceae</taxon>
        <taxon>Burkholderia</taxon>
        <taxon>Burkholderia cepacia complex</taxon>
    </lineage>
</organism>
<reference evidence="1 2" key="1">
    <citation type="submission" date="2018-02" db="EMBL/GenBank/DDBJ databases">
        <title>Draft genome sequencing of Burkholderia cepacia Y14-15.</title>
        <authorList>
            <person name="Zheng B.-X."/>
        </authorList>
    </citation>
    <scope>NUCLEOTIDE SEQUENCE [LARGE SCALE GENOMIC DNA]</scope>
    <source>
        <strain evidence="1 2">Y14-15</strain>
    </source>
</reference>
<dbReference type="EMBL" id="PUIQ01000126">
    <property type="protein sequence ID" value="PQP07104.1"/>
    <property type="molecule type" value="Genomic_DNA"/>
</dbReference>
<evidence type="ECO:0008006" key="3">
    <source>
        <dbReference type="Google" id="ProtNLM"/>
    </source>
</evidence>
<name>A0A2S8HWZ6_BURCE</name>
<accession>A0A2S8HWZ6</accession>
<sequence>MNRVSRHTFTRANDLVECVALREPLRNQLGFVFWSIDTLDFQCRPNMAEDERFIERNRFVFVVIEDHVVIEVDSRGHVRTKFEPDVAYRSFREKQATALFNCCDLDSCTFRGQNRTPNQVSQIWLEIERNFTPLVDQNPETSFRQCFDNFT</sequence>
<proteinExistence type="predicted"/>
<protein>
    <recommendedName>
        <fullName evidence="3">DUF559 domain-containing protein</fullName>
    </recommendedName>
</protein>
<evidence type="ECO:0000313" key="2">
    <source>
        <dbReference type="Proteomes" id="UP000238206"/>
    </source>
</evidence>
<comment type="caution">
    <text evidence="1">The sequence shown here is derived from an EMBL/GenBank/DDBJ whole genome shotgun (WGS) entry which is preliminary data.</text>
</comment>
<dbReference type="Proteomes" id="UP000238206">
    <property type="component" value="Unassembled WGS sequence"/>
</dbReference>